<dbReference type="SUPFAM" id="SSF81338">
    <property type="entry name" value="Aquaporin-like"/>
    <property type="match status" value="1"/>
</dbReference>
<keyword evidence="6 8" id="KW-1133">Transmembrane helix</keyword>
<dbReference type="PROSITE" id="PS00221">
    <property type="entry name" value="MIP"/>
    <property type="match status" value="1"/>
</dbReference>
<dbReference type="InterPro" id="IPR000425">
    <property type="entry name" value="MIP"/>
</dbReference>
<reference evidence="9" key="1">
    <citation type="submission" date="2020-05" db="EMBL/GenBank/DDBJ databases">
        <authorList>
            <person name="Chiriac C."/>
            <person name="Salcher M."/>
            <person name="Ghai R."/>
            <person name="Kavagutti S V."/>
        </authorList>
    </citation>
    <scope>NUCLEOTIDE SEQUENCE</scope>
</reference>
<evidence type="ECO:0000256" key="6">
    <source>
        <dbReference type="ARBA" id="ARBA00022989"/>
    </source>
</evidence>
<proteinExistence type="inferred from homology"/>
<dbReference type="Pfam" id="PF00230">
    <property type="entry name" value="MIP"/>
    <property type="match status" value="1"/>
</dbReference>
<keyword evidence="5 8" id="KW-0812">Transmembrane</keyword>
<keyword evidence="3" id="KW-0813">Transport</keyword>
<feature type="transmembrane region" description="Helical" evidence="8">
    <location>
        <begin position="191"/>
        <end position="212"/>
    </location>
</feature>
<dbReference type="PANTHER" id="PTHR19139:SF199">
    <property type="entry name" value="MIP17260P"/>
    <property type="match status" value="1"/>
</dbReference>
<feature type="transmembrane region" description="Helical" evidence="8">
    <location>
        <begin position="123"/>
        <end position="142"/>
    </location>
</feature>
<gene>
    <name evidence="9" type="ORF">UFOPK1791_00997</name>
</gene>
<feature type="transmembrane region" description="Helical" evidence="8">
    <location>
        <begin position="36"/>
        <end position="58"/>
    </location>
</feature>
<feature type="transmembrane region" description="Helical" evidence="8">
    <location>
        <begin position="154"/>
        <end position="179"/>
    </location>
</feature>
<dbReference type="InterPro" id="IPR022357">
    <property type="entry name" value="MIP_CS"/>
</dbReference>
<evidence type="ECO:0000256" key="2">
    <source>
        <dbReference type="ARBA" id="ARBA00006175"/>
    </source>
</evidence>
<evidence type="ECO:0000256" key="1">
    <source>
        <dbReference type="ARBA" id="ARBA00004651"/>
    </source>
</evidence>
<dbReference type="EMBL" id="CAEZUF010000119">
    <property type="protein sequence ID" value="CAB4598928.1"/>
    <property type="molecule type" value="Genomic_DNA"/>
</dbReference>
<keyword evidence="4" id="KW-1003">Cell membrane</keyword>
<comment type="subcellular location">
    <subcellularLocation>
        <location evidence="1">Cell membrane</location>
        <topology evidence="1">Multi-pass membrane protein</topology>
    </subcellularLocation>
</comment>
<dbReference type="GO" id="GO:0005886">
    <property type="term" value="C:plasma membrane"/>
    <property type="evidence" value="ECO:0007669"/>
    <property type="project" value="UniProtKB-SubCell"/>
</dbReference>
<name>A0A6J6GQ88_9ZZZZ</name>
<dbReference type="InterPro" id="IPR034294">
    <property type="entry name" value="Aquaporin_transptr"/>
</dbReference>
<protein>
    <submittedName>
        <fullName evidence="9">Unannotated protein</fullName>
    </submittedName>
</protein>
<evidence type="ECO:0000256" key="8">
    <source>
        <dbReference type="SAM" id="Phobius"/>
    </source>
</evidence>
<accession>A0A6J6GQ88</accession>
<sequence length="217" mass="22560">MKPQKFASEFVGTALLAATIIGTGFMAKNLAPDSPLMQLFVNGAAAAAMLSVIIRLGAEASGSHFNPAVTIAFLIRKEIKPLDALNYIATQILGAILGAFLANAMFSDPNLATSTVDRLGSRLFLSEIIATAGLVWVVMAFGDSAKTVAKLVPLWIFAAYFFTASSTFANPAVTIGRVFTTSPAGISANSILAFIAAQIIGAGVGVLLFNVISNSKK</sequence>
<dbReference type="InterPro" id="IPR023271">
    <property type="entry name" value="Aquaporin-like"/>
</dbReference>
<dbReference type="AlphaFoldDB" id="A0A6J6GQ88"/>
<keyword evidence="7 8" id="KW-0472">Membrane</keyword>
<evidence type="ECO:0000256" key="4">
    <source>
        <dbReference type="ARBA" id="ARBA00022475"/>
    </source>
</evidence>
<dbReference type="Gene3D" id="1.20.1080.10">
    <property type="entry name" value="Glycerol uptake facilitator protein"/>
    <property type="match status" value="1"/>
</dbReference>
<comment type="similarity">
    <text evidence="2">Belongs to the MIP/aquaporin (TC 1.A.8) family.</text>
</comment>
<dbReference type="PRINTS" id="PR00783">
    <property type="entry name" value="MINTRINSICP"/>
</dbReference>
<evidence type="ECO:0000256" key="7">
    <source>
        <dbReference type="ARBA" id="ARBA00023136"/>
    </source>
</evidence>
<organism evidence="9">
    <name type="scientific">freshwater metagenome</name>
    <dbReference type="NCBI Taxonomy" id="449393"/>
    <lineage>
        <taxon>unclassified sequences</taxon>
        <taxon>metagenomes</taxon>
        <taxon>ecological metagenomes</taxon>
    </lineage>
</organism>
<dbReference type="GO" id="GO:0015250">
    <property type="term" value="F:water channel activity"/>
    <property type="evidence" value="ECO:0007669"/>
    <property type="project" value="TreeGrafter"/>
</dbReference>
<dbReference type="PANTHER" id="PTHR19139">
    <property type="entry name" value="AQUAPORIN TRANSPORTER"/>
    <property type="match status" value="1"/>
</dbReference>
<evidence type="ECO:0000256" key="5">
    <source>
        <dbReference type="ARBA" id="ARBA00022692"/>
    </source>
</evidence>
<evidence type="ECO:0000256" key="3">
    <source>
        <dbReference type="ARBA" id="ARBA00022448"/>
    </source>
</evidence>
<evidence type="ECO:0000313" key="9">
    <source>
        <dbReference type="EMBL" id="CAB4598928.1"/>
    </source>
</evidence>
<feature type="transmembrane region" description="Helical" evidence="8">
    <location>
        <begin position="84"/>
        <end position="103"/>
    </location>
</feature>